<evidence type="ECO:0000256" key="1">
    <source>
        <dbReference type="ARBA" id="ARBA00004479"/>
    </source>
</evidence>
<feature type="signal peptide" evidence="17">
    <location>
        <begin position="1"/>
        <end position="23"/>
    </location>
</feature>
<sequence>MAFHFVVKLVILLLLQPWLITEAITLPKSPKMAKPNCTDRCGNVNIPYPFGVEDGCFFNESFRVTCNKTIDGGRKPFISSINLELLNVSFSFGTARVLNPVTKFNCSKTDNSIPFPIYLESGNSPFFFSNGYNRFAFLGCRKWSTIVHNQNTIGGCLLAECSDKAHVDGCHIRIPPTITYFVANQTNPCGKDIDDNIDGCGSAFMIADDMLKRDDSIPDEIINQTHVPAVLQWSIPINGMCNWKKGSNSFCDGDGDHCWRNLSSTHFCVCSKSKKDGTQLSEFRGFGKFADWKHNFCQMLCLTNPGKFHCTWPCPDGYESYTNAKDHCYPKDLGELLSKKSRTKTIIIGCSTGSGTIVLLIGAFWCWKVANRRKNVKLKQNNFKRNGGLLLQQKLCSHEGTVEMIRLFTSEELENATDNYSAHRILGQGGQGTVYKGMLADGSIVAIKKPKRVGIGKKFDEKKLQEFINEMIILSQINHRNVVKLLGCCLETQVPLLVYEFIINGTLSQHIHEKNEELFPIRWEMRLRIAVDVANALSYMHSSASAPIYHRDIKSSNILLDDKYRAKVSDFGTSRSITSEQTHLTTQVQGTFGYLDPEYFRSNQFTEKSDVYSFGVVLTELLTGQKPLISSSQTEEVRSLAACFLLSMEENSLFDILDQSVMKDGSQKEITAVAKLAKRCLNLDGKERPTMKEVAMELELIRVSKEAHAIQKDEDKASSSTNYKQ</sequence>
<protein>
    <submittedName>
        <fullName evidence="20">Wall-associated receptor kinase-like 1</fullName>
    </submittedName>
</protein>
<evidence type="ECO:0000256" key="14">
    <source>
        <dbReference type="ARBA" id="ARBA00047558"/>
    </source>
</evidence>
<name>A0A6P5Y153_DURZI</name>
<evidence type="ECO:0000313" key="19">
    <source>
        <dbReference type="Proteomes" id="UP000515121"/>
    </source>
</evidence>
<dbReference type="GO" id="GO:0005524">
    <property type="term" value="F:ATP binding"/>
    <property type="evidence" value="ECO:0007669"/>
    <property type="project" value="UniProtKB-KW"/>
</dbReference>
<evidence type="ECO:0000256" key="11">
    <source>
        <dbReference type="ARBA" id="ARBA00023136"/>
    </source>
</evidence>
<dbReference type="GO" id="GO:0005886">
    <property type="term" value="C:plasma membrane"/>
    <property type="evidence" value="ECO:0007669"/>
    <property type="project" value="TreeGrafter"/>
</dbReference>
<gene>
    <name evidence="20" type="primary">LOC111287744</name>
</gene>
<dbReference type="RefSeq" id="XP_022734159.1">
    <property type="nucleotide sequence ID" value="XM_022878424.1"/>
</dbReference>
<keyword evidence="13" id="KW-0325">Glycoprotein</keyword>
<dbReference type="AlphaFoldDB" id="A0A6P5Y153"/>
<evidence type="ECO:0000256" key="13">
    <source>
        <dbReference type="ARBA" id="ARBA00023180"/>
    </source>
</evidence>
<evidence type="ECO:0000256" key="3">
    <source>
        <dbReference type="ARBA" id="ARBA00022553"/>
    </source>
</evidence>
<keyword evidence="7" id="KW-0547">Nucleotide-binding</keyword>
<evidence type="ECO:0000256" key="2">
    <source>
        <dbReference type="ARBA" id="ARBA00022527"/>
    </source>
</evidence>
<evidence type="ECO:0000256" key="12">
    <source>
        <dbReference type="ARBA" id="ARBA00023157"/>
    </source>
</evidence>
<evidence type="ECO:0000259" key="18">
    <source>
        <dbReference type="PROSITE" id="PS50011"/>
    </source>
</evidence>
<evidence type="ECO:0000256" key="4">
    <source>
        <dbReference type="ARBA" id="ARBA00022679"/>
    </source>
</evidence>
<feature type="chain" id="PRO_5027709812" evidence="17">
    <location>
        <begin position="24"/>
        <end position="725"/>
    </location>
</feature>
<dbReference type="InterPro" id="IPR045274">
    <property type="entry name" value="WAK-like"/>
</dbReference>
<keyword evidence="12" id="KW-1015">Disulfide bond</keyword>
<dbReference type="GeneID" id="111287744"/>
<dbReference type="PROSITE" id="PS00108">
    <property type="entry name" value="PROTEIN_KINASE_ST"/>
    <property type="match status" value="1"/>
</dbReference>
<dbReference type="PANTHER" id="PTHR27005">
    <property type="entry name" value="WALL-ASSOCIATED RECEPTOR KINASE-LIKE 21"/>
    <property type="match status" value="1"/>
</dbReference>
<dbReference type="GO" id="GO:0030247">
    <property type="term" value="F:polysaccharide binding"/>
    <property type="evidence" value="ECO:0007669"/>
    <property type="project" value="InterPro"/>
</dbReference>
<comment type="catalytic activity">
    <reaction evidence="15">
        <text>L-threonyl-[protein] + ATP = O-phospho-L-threonyl-[protein] + ADP + H(+)</text>
        <dbReference type="Rhea" id="RHEA:46608"/>
        <dbReference type="Rhea" id="RHEA-COMP:11060"/>
        <dbReference type="Rhea" id="RHEA-COMP:11605"/>
        <dbReference type="ChEBI" id="CHEBI:15378"/>
        <dbReference type="ChEBI" id="CHEBI:30013"/>
        <dbReference type="ChEBI" id="CHEBI:30616"/>
        <dbReference type="ChEBI" id="CHEBI:61977"/>
        <dbReference type="ChEBI" id="CHEBI:456216"/>
    </reaction>
</comment>
<keyword evidence="4" id="KW-0808">Transferase</keyword>
<dbReference type="InterPro" id="IPR025287">
    <property type="entry name" value="WAK_GUB"/>
</dbReference>
<evidence type="ECO:0000256" key="16">
    <source>
        <dbReference type="SAM" id="Phobius"/>
    </source>
</evidence>
<keyword evidence="2" id="KW-0723">Serine/threonine-protein kinase</keyword>
<keyword evidence="8" id="KW-0418">Kinase</keyword>
<organism evidence="19 20">
    <name type="scientific">Durio zibethinus</name>
    <name type="common">Durian</name>
    <dbReference type="NCBI Taxonomy" id="66656"/>
    <lineage>
        <taxon>Eukaryota</taxon>
        <taxon>Viridiplantae</taxon>
        <taxon>Streptophyta</taxon>
        <taxon>Embryophyta</taxon>
        <taxon>Tracheophyta</taxon>
        <taxon>Spermatophyta</taxon>
        <taxon>Magnoliopsida</taxon>
        <taxon>eudicotyledons</taxon>
        <taxon>Gunneridae</taxon>
        <taxon>Pentapetalae</taxon>
        <taxon>rosids</taxon>
        <taxon>malvids</taxon>
        <taxon>Malvales</taxon>
        <taxon>Malvaceae</taxon>
        <taxon>Helicteroideae</taxon>
        <taxon>Durio</taxon>
    </lineage>
</organism>
<reference evidence="20" key="1">
    <citation type="submission" date="2025-08" db="UniProtKB">
        <authorList>
            <consortium name="RefSeq"/>
        </authorList>
    </citation>
    <scope>IDENTIFICATION</scope>
    <source>
        <tissue evidence="20">Fruit stalk</tissue>
    </source>
</reference>
<keyword evidence="10 16" id="KW-1133">Transmembrane helix</keyword>
<dbReference type="PANTHER" id="PTHR27005:SF521">
    <property type="entry name" value="WALL-ASSOCIATED RECEPTOR KINASE-LIKE 6"/>
    <property type="match status" value="1"/>
</dbReference>
<keyword evidence="3" id="KW-0597">Phosphoprotein</keyword>
<comment type="subcellular location">
    <subcellularLocation>
        <location evidence="1">Membrane</location>
        <topology evidence="1">Single-pass type I membrane protein</topology>
    </subcellularLocation>
</comment>
<dbReference type="Proteomes" id="UP000515121">
    <property type="component" value="Unplaced"/>
</dbReference>
<evidence type="ECO:0000256" key="10">
    <source>
        <dbReference type="ARBA" id="ARBA00022989"/>
    </source>
</evidence>
<dbReference type="GO" id="GO:0007166">
    <property type="term" value="P:cell surface receptor signaling pathway"/>
    <property type="evidence" value="ECO:0007669"/>
    <property type="project" value="InterPro"/>
</dbReference>
<evidence type="ECO:0000256" key="9">
    <source>
        <dbReference type="ARBA" id="ARBA00022840"/>
    </source>
</evidence>
<dbReference type="FunFam" id="1.10.510.10:FF:000084">
    <property type="entry name" value="Wall-associated receptor kinase 2"/>
    <property type="match status" value="1"/>
</dbReference>
<evidence type="ECO:0000256" key="5">
    <source>
        <dbReference type="ARBA" id="ARBA00022692"/>
    </source>
</evidence>
<dbReference type="GO" id="GO:0004674">
    <property type="term" value="F:protein serine/threonine kinase activity"/>
    <property type="evidence" value="ECO:0007669"/>
    <property type="project" value="UniProtKB-KW"/>
</dbReference>
<dbReference type="OrthoDB" id="997412at2759"/>
<feature type="transmembrane region" description="Helical" evidence="16">
    <location>
        <begin position="346"/>
        <end position="367"/>
    </location>
</feature>
<dbReference type="Gene3D" id="1.10.510.10">
    <property type="entry name" value="Transferase(Phosphotransferase) domain 1"/>
    <property type="match status" value="1"/>
</dbReference>
<keyword evidence="9" id="KW-0067">ATP-binding</keyword>
<accession>A0A6P5Y153</accession>
<comment type="catalytic activity">
    <reaction evidence="14">
        <text>L-seryl-[protein] + ATP = O-phospho-L-seryl-[protein] + ADP + H(+)</text>
        <dbReference type="Rhea" id="RHEA:17989"/>
        <dbReference type="Rhea" id="RHEA-COMP:9863"/>
        <dbReference type="Rhea" id="RHEA-COMP:11604"/>
        <dbReference type="ChEBI" id="CHEBI:15378"/>
        <dbReference type="ChEBI" id="CHEBI:29999"/>
        <dbReference type="ChEBI" id="CHEBI:30616"/>
        <dbReference type="ChEBI" id="CHEBI:83421"/>
        <dbReference type="ChEBI" id="CHEBI:456216"/>
    </reaction>
</comment>
<evidence type="ECO:0000256" key="6">
    <source>
        <dbReference type="ARBA" id="ARBA00022729"/>
    </source>
</evidence>
<keyword evidence="11 16" id="KW-0472">Membrane</keyword>
<dbReference type="Gene3D" id="3.30.200.20">
    <property type="entry name" value="Phosphorylase Kinase, domain 1"/>
    <property type="match status" value="1"/>
</dbReference>
<dbReference type="SUPFAM" id="SSF56112">
    <property type="entry name" value="Protein kinase-like (PK-like)"/>
    <property type="match status" value="1"/>
</dbReference>
<proteinExistence type="predicted"/>
<keyword evidence="6 17" id="KW-0732">Signal</keyword>
<dbReference type="FunFam" id="3.30.200.20:FF:000043">
    <property type="entry name" value="Wall-associated receptor kinase 2"/>
    <property type="match status" value="1"/>
</dbReference>
<evidence type="ECO:0000256" key="8">
    <source>
        <dbReference type="ARBA" id="ARBA00022777"/>
    </source>
</evidence>
<dbReference type="Pfam" id="PF13947">
    <property type="entry name" value="GUB_WAK_bind"/>
    <property type="match status" value="1"/>
</dbReference>
<dbReference type="InterPro" id="IPR011009">
    <property type="entry name" value="Kinase-like_dom_sf"/>
</dbReference>
<dbReference type="KEGG" id="dzi:111287744"/>
<feature type="domain" description="Protein kinase" evidence="18">
    <location>
        <begin position="420"/>
        <end position="701"/>
    </location>
</feature>
<keyword evidence="19" id="KW-1185">Reference proteome</keyword>
<dbReference type="PROSITE" id="PS50011">
    <property type="entry name" value="PROTEIN_KINASE_DOM"/>
    <property type="match status" value="1"/>
</dbReference>
<dbReference type="CDD" id="cd14066">
    <property type="entry name" value="STKc_IRAK"/>
    <property type="match status" value="1"/>
</dbReference>
<dbReference type="SMART" id="SM00220">
    <property type="entry name" value="S_TKc"/>
    <property type="match status" value="1"/>
</dbReference>
<dbReference type="InterPro" id="IPR008271">
    <property type="entry name" value="Ser/Thr_kinase_AS"/>
</dbReference>
<dbReference type="Pfam" id="PF00069">
    <property type="entry name" value="Pkinase"/>
    <property type="match status" value="1"/>
</dbReference>
<dbReference type="InterPro" id="IPR000719">
    <property type="entry name" value="Prot_kinase_dom"/>
</dbReference>
<evidence type="ECO:0000313" key="20">
    <source>
        <dbReference type="RefSeq" id="XP_022734159.1"/>
    </source>
</evidence>
<evidence type="ECO:0000256" key="15">
    <source>
        <dbReference type="ARBA" id="ARBA00047951"/>
    </source>
</evidence>
<keyword evidence="5 16" id="KW-0812">Transmembrane</keyword>
<evidence type="ECO:0000256" key="17">
    <source>
        <dbReference type="SAM" id="SignalP"/>
    </source>
</evidence>
<evidence type="ECO:0000256" key="7">
    <source>
        <dbReference type="ARBA" id="ARBA00022741"/>
    </source>
</evidence>